<gene>
    <name evidence="3" type="ORF">ASPCADRAFT_139307</name>
</gene>
<dbReference type="STRING" id="602072.A0A1R3S0A8"/>
<evidence type="ECO:0000259" key="1">
    <source>
        <dbReference type="Pfam" id="PF14033"/>
    </source>
</evidence>
<proteinExistence type="predicted"/>
<protein>
    <submittedName>
        <fullName evidence="3">Uncharacterized protein</fullName>
    </submittedName>
</protein>
<keyword evidence="4" id="KW-1185">Reference proteome</keyword>
<dbReference type="Pfam" id="PF14033">
    <property type="entry name" value="DUF4246"/>
    <property type="match status" value="1"/>
</dbReference>
<feature type="domain" description="DUF4246" evidence="1">
    <location>
        <begin position="92"/>
        <end position="694"/>
    </location>
</feature>
<dbReference type="PANTHER" id="PTHR33119:SF1">
    <property type="entry name" value="FE2OG DIOXYGENASE DOMAIN-CONTAINING PROTEIN"/>
    <property type="match status" value="1"/>
</dbReference>
<reference evidence="4" key="1">
    <citation type="journal article" date="2017" name="Genome Biol.">
        <title>Comparative genomics reveals high biological diversity and specific adaptations in the industrially and medically important fungal genus Aspergillus.</title>
        <authorList>
            <person name="de Vries R.P."/>
            <person name="Riley R."/>
            <person name="Wiebenga A."/>
            <person name="Aguilar-Osorio G."/>
            <person name="Amillis S."/>
            <person name="Uchima C.A."/>
            <person name="Anderluh G."/>
            <person name="Asadollahi M."/>
            <person name="Askin M."/>
            <person name="Barry K."/>
            <person name="Battaglia E."/>
            <person name="Bayram O."/>
            <person name="Benocci T."/>
            <person name="Braus-Stromeyer S.A."/>
            <person name="Caldana C."/>
            <person name="Canovas D."/>
            <person name="Cerqueira G.C."/>
            <person name="Chen F."/>
            <person name="Chen W."/>
            <person name="Choi C."/>
            <person name="Clum A."/>
            <person name="Dos Santos R.A."/>
            <person name="Damasio A.R."/>
            <person name="Diallinas G."/>
            <person name="Emri T."/>
            <person name="Fekete E."/>
            <person name="Flipphi M."/>
            <person name="Freyberg S."/>
            <person name="Gallo A."/>
            <person name="Gournas C."/>
            <person name="Habgood R."/>
            <person name="Hainaut M."/>
            <person name="Harispe M.L."/>
            <person name="Henrissat B."/>
            <person name="Hilden K.S."/>
            <person name="Hope R."/>
            <person name="Hossain A."/>
            <person name="Karabika E."/>
            <person name="Karaffa L."/>
            <person name="Karanyi Z."/>
            <person name="Krasevec N."/>
            <person name="Kuo A."/>
            <person name="Kusch H."/>
            <person name="LaButti K."/>
            <person name="Lagendijk E.L."/>
            <person name="Lapidus A."/>
            <person name="Levasseur A."/>
            <person name="Lindquist E."/>
            <person name="Lipzen A."/>
            <person name="Logrieco A.F."/>
            <person name="MacCabe A."/>
            <person name="Maekelae M.R."/>
            <person name="Malavazi I."/>
            <person name="Melin P."/>
            <person name="Meyer V."/>
            <person name="Mielnichuk N."/>
            <person name="Miskei M."/>
            <person name="Molnar A.P."/>
            <person name="Mule G."/>
            <person name="Ngan C.Y."/>
            <person name="Orejas M."/>
            <person name="Orosz E."/>
            <person name="Ouedraogo J.P."/>
            <person name="Overkamp K.M."/>
            <person name="Park H.-S."/>
            <person name="Perrone G."/>
            <person name="Piumi F."/>
            <person name="Punt P.J."/>
            <person name="Ram A.F."/>
            <person name="Ramon A."/>
            <person name="Rauscher S."/>
            <person name="Record E."/>
            <person name="Riano-Pachon D.M."/>
            <person name="Robert V."/>
            <person name="Roehrig J."/>
            <person name="Ruller R."/>
            <person name="Salamov A."/>
            <person name="Salih N.S."/>
            <person name="Samson R.A."/>
            <person name="Sandor E."/>
            <person name="Sanguinetti M."/>
            <person name="Schuetze T."/>
            <person name="Sepcic K."/>
            <person name="Shelest E."/>
            <person name="Sherlock G."/>
            <person name="Sophianopoulou V."/>
            <person name="Squina F.M."/>
            <person name="Sun H."/>
            <person name="Susca A."/>
            <person name="Todd R.B."/>
            <person name="Tsang A."/>
            <person name="Unkles S.E."/>
            <person name="van de Wiele N."/>
            <person name="van Rossen-Uffink D."/>
            <person name="Oliveira J.V."/>
            <person name="Vesth T.C."/>
            <person name="Visser J."/>
            <person name="Yu J.-H."/>
            <person name="Zhou M."/>
            <person name="Andersen M.R."/>
            <person name="Archer D.B."/>
            <person name="Baker S.E."/>
            <person name="Benoit I."/>
            <person name="Brakhage A.A."/>
            <person name="Braus G.H."/>
            <person name="Fischer R."/>
            <person name="Frisvad J.C."/>
            <person name="Goldman G.H."/>
            <person name="Houbraken J."/>
            <person name="Oakley B."/>
            <person name="Pocsi I."/>
            <person name="Scazzocchio C."/>
            <person name="Seiboth B."/>
            <person name="vanKuyk P.A."/>
            <person name="Wortman J."/>
            <person name="Dyer P.S."/>
            <person name="Grigoriev I.V."/>
        </authorList>
    </citation>
    <scope>NUCLEOTIDE SEQUENCE [LARGE SCALE GENOMIC DNA]</scope>
    <source>
        <strain evidence="4">ITEM 5010</strain>
    </source>
</reference>
<dbReference type="Pfam" id="PF21666">
    <property type="entry name" value="DUF4246_N"/>
    <property type="match status" value="1"/>
</dbReference>
<dbReference type="VEuPathDB" id="FungiDB:ASPCADRAFT_139307"/>
<dbReference type="EMBL" id="KV907494">
    <property type="protein sequence ID" value="OOG00128.1"/>
    <property type="molecule type" value="Genomic_DNA"/>
</dbReference>
<feature type="domain" description="DUF4246" evidence="2">
    <location>
        <begin position="15"/>
        <end position="82"/>
    </location>
</feature>
<sequence length="754" mass="86927">MGEPLDNRGHGPLRVPGFGDIPIEYELPPPARFAHGICEWRQAPAVTARELAMVAVMNNLTDHPDWHVDIFHDEVVARWRKEAFDTTPLMSEKTWDWCMKELRDKAVYFREHHHIRVLDTGSCVCKSDTPTLRSLGAAFRGAVPPLLRQQEQQPGLDRKANQRFSIVDPLLFPLVYGKSLVLANGGQVDLHDVFGSYKQATVAPQKFDRRVSALEFQKRISKYPNAPRGNTPHDSSETPFYRWSWNYQSLPCEVEFLQDDGTEVRITSYINNLHPAHKELYSATEKLIALAIKPWNDCLIQGRTGWRDTFNHGQLGPVALRIITYGIEWENELPDWADAFNVPSEGRKRVYRRFQERLQRSMEDNTTAGREEHRRLQGLVAGFGDVAGKEDMELPPADSDVWQKAKEYLELPEAESTTLAALPDDWRSYPWWRLQQKVRRLLRWKHPEPGTAFSYEEWKAGQHHDKAIIDILHHRADWNSAWSRFTPEIPAHAPYTIALQDTFREQGLQVIVEMDSIELTPDSPIFSNDNWHLPGQLNEHLVAVAIFAYDMHNITEPRMAFRQYTSLHGCYYRYAEEAYTARHYSANANPARRQGKTPGLEVDALERILGFEPGQLSLDNYGFPPFQEVGSIAVPQGRLITFPNVLEHRLEPFQLVDPTMPGHYRSIRLYLVDPHYRVCSTRNVPPPQHHWWAQEVGRDLATAGLPRELIDEIMHETDSWPMGMQEARHHRQELIKEHKWNGLTRLACMAGPGF</sequence>
<accession>A0A1R3S0A8</accession>
<dbReference type="InterPro" id="IPR049207">
    <property type="entry name" value="DUF4246_N"/>
</dbReference>
<name>A0A1R3S0A8_ASPC5</name>
<evidence type="ECO:0000259" key="2">
    <source>
        <dbReference type="Pfam" id="PF21666"/>
    </source>
</evidence>
<dbReference type="Proteomes" id="UP000188318">
    <property type="component" value="Unassembled WGS sequence"/>
</dbReference>
<dbReference type="InterPro" id="IPR025340">
    <property type="entry name" value="DUF4246"/>
</dbReference>
<organism evidence="3 4">
    <name type="scientific">Aspergillus carbonarius (strain ITEM 5010)</name>
    <dbReference type="NCBI Taxonomy" id="602072"/>
    <lineage>
        <taxon>Eukaryota</taxon>
        <taxon>Fungi</taxon>
        <taxon>Dikarya</taxon>
        <taxon>Ascomycota</taxon>
        <taxon>Pezizomycotina</taxon>
        <taxon>Eurotiomycetes</taxon>
        <taxon>Eurotiomycetidae</taxon>
        <taxon>Eurotiales</taxon>
        <taxon>Aspergillaceae</taxon>
        <taxon>Aspergillus</taxon>
        <taxon>Aspergillus subgen. Circumdati</taxon>
    </lineage>
</organism>
<dbReference type="PANTHER" id="PTHR33119">
    <property type="entry name" value="IFI3P"/>
    <property type="match status" value="1"/>
</dbReference>
<evidence type="ECO:0000313" key="4">
    <source>
        <dbReference type="Proteomes" id="UP000188318"/>
    </source>
</evidence>
<dbReference type="OrthoDB" id="415532at2759"/>
<evidence type="ECO:0000313" key="3">
    <source>
        <dbReference type="EMBL" id="OOG00128.1"/>
    </source>
</evidence>
<dbReference type="InterPro" id="IPR049192">
    <property type="entry name" value="DUF4246_C"/>
</dbReference>
<dbReference type="AlphaFoldDB" id="A0A1R3S0A8"/>
<dbReference type="OMA" id="TYGVEWE"/>